<dbReference type="EC" id="1.5.5.2" evidence="5"/>
<keyword evidence="5" id="KW-0642">Proline metabolism</keyword>
<feature type="active site" evidence="6">
    <location>
        <position position="800"/>
    </location>
</feature>
<organism evidence="11 12">
    <name type="scientific">Pseudohoeflea suaedae</name>
    <dbReference type="NCBI Taxonomy" id="877384"/>
    <lineage>
        <taxon>Bacteria</taxon>
        <taxon>Pseudomonadati</taxon>
        <taxon>Pseudomonadota</taxon>
        <taxon>Alphaproteobacteria</taxon>
        <taxon>Hyphomicrobiales</taxon>
        <taxon>Rhizobiaceae</taxon>
        <taxon>Pseudohoeflea</taxon>
    </lineage>
</organism>
<dbReference type="GO" id="GO:0003842">
    <property type="term" value="F:L-glutamate gamma-semialdehyde dehydrogenase activity"/>
    <property type="evidence" value="ECO:0007669"/>
    <property type="project" value="UniProtKB-UniRule"/>
</dbReference>
<dbReference type="GO" id="GO:0003677">
    <property type="term" value="F:DNA binding"/>
    <property type="evidence" value="ECO:0007669"/>
    <property type="project" value="UniProtKB-KW"/>
</dbReference>
<feature type="active site" evidence="6">
    <location>
        <position position="834"/>
    </location>
</feature>
<evidence type="ECO:0000313" key="11">
    <source>
        <dbReference type="EMBL" id="TDH34414.1"/>
    </source>
</evidence>
<keyword evidence="5" id="KW-0805">Transcription regulation</keyword>
<comment type="catalytic activity">
    <reaction evidence="4 5">
        <text>L-glutamate 5-semialdehyde + NAD(+) + H2O = L-glutamate + NADH + 2 H(+)</text>
        <dbReference type="Rhea" id="RHEA:30235"/>
        <dbReference type="ChEBI" id="CHEBI:15377"/>
        <dbReference type="ChEBI" id="CHEBI:15378"/>
        <dbReference type="ChEBI" id="CHEBI:29985"/>
        <dbReference type="ChEBI" id="CHEBI:57540"/>
        <dbReference type="ChEBI" id="CHEBI:57945"/>
        <dbReference type="ChEBI" id="CHEBI:58066"/>
        <dbReference type="EC" id="1.2.1.88"/>
    </reaction>
</comment>
<dbReference type="SUPFAM" id="SSF53720">
    <property type="entry name" value="ALDH-like"/>
    <property type="match status" value="1"/>
</dbReference>
<dbReference type="Pfam" id="PF01619">
    <property type="entry name" value="Pro_dh"/>
    <property type="match status" value="1"/>
</dbReference>
<keyword evidence="5" id="KW-0678">Repressor</keyword>
<comment type="pathway">
    <text evidence="5">Amino-acid degradation; L-proline degradation into L-glutamate; L-glutamate from L-proline: step 1/2.</text>
</comment>
<dbReference type="InterPro" id="IPR024089">
    <property type="entry name" value="PRODH_PutA_dom_I/II"/>
</dbReference>
<sequence>MPVSARTTFDTKPVEPFHAPHAPDDDRLIRAFSRKLILTESQERSIDLRATRMIEAIRDGAGTIGGVEDFLREYGLSTREGLALMVLAEALLRVPDALTQDKLIEDKLREGHWSEHEAHGESWFVSASAWALGMSARVIKPGETPEGVMRGLVKRMGMPTVRTATRQAMRFLGHHFVLGETIEDALSRAAKNEARGYRHSFDMLGEGARTRDDARRYFKSYADAIAAIGKAAKKMNAGKKLPDRPGISVKLSALHPRYLPTHAAKVLEELVPDVIELAQMAKAHDLNFTIDAEEVDRLELSLDVIDRVFTDPSLAGWDGFGLAIQAYQKRAPEVIAHIGDLCRSTGQRMMVRLVKGAYWDTEIKRAQERGLDDYAVYTRKAATDLSYLACARQMLDMRDVLYPQFATHNALTVATIMEMAGELKGFEFQRLHGMGEVLYDSLMKTNERVSCRVYAPVGGYRDLLAYLVRRLLENGANSSFVAVAGDRKIPISDLLERPAAKLGIEDGRSARNSNIPLPGAIYGGRRNSSGIEFGDRHELDEVTGNMQRSTAPVDAVPLVPGLTVKGEALTVCAPHDPSLKVGTVVFAQPSDVDAAMEAALKGFRTWSRTSAEARAVILERAADKLEAERDRLLALLAREAGKTIEDGISEVREATDFLRYYANRSREMFGAPTAMPGPTGEDNRLGWRGRGVFACIAPWNFPLAIFLGQVTAALAAGNAVIAKPAEQTPLIAYEAIRILHDAGVPGDALIFLPGEGDVGAALTKHPKLGGVAFTGSTQTAQAINRTLAAKDGPIVPLIAETGGLNAMIVDGTALPEQVADDVVMSAFRSAGQRCSALRLLFVQEDVADRMLEMIEGAARELVLGDPMLASTDIGPVIDNEQKAMLTEHVETMRKTQKVRFQGEVPAEGTFFAPTIVDLSSAEALDREIFGPVLHVVRWKARDLDTVLDKIEATGFGLTLGVHTRIEDLVRKVVDRLDTGNVYVNRNIIGAVVGTQPFGGSGLSGTGFKAGGPNYLTRFALEQVVSINTAASGGNASLIAMGDG</sequence>
<keyword evidence="7" id="KW-0175">Coiled coil</keyword>
<proteinExistence type="inferred from homology"/>
<dbReference type="GO" id="GO:0009898">
    <property type="term" value="C:cytoplasmic side of plasma membrane"/>
    <property type="evidence" value="ECO:0007669"/>
    <property type="project" value="TreeGrafter"/>
</dbReference>
<dbReference type="InterPro" id="IPR025703">
    <property type="entry name" value="Bifunct_PutA"/>
</dbReference>
<dbReference type="InterPro" id="IPR024082">
    <property type="entry name" value="PRODH_PutA_dom_II"/>
</dbReference>
<reference evidence="11 12" key="1">
    <citation type="journal article" date="2013" name="Int. J. Syst. Evol. Microbiol.">
        <title>Hoeflea suaedae sp. nov., an endophytic bacterium isolated from the root of the halophyte Suaeda maritima.</title>
        <authorList>
            <person name="Chung E.J."/>
            <person name="Park J.A."/>
            <person name="Pramanik P."/>
            <person name="Bibi F."/>
            <person name="Jeon C.O."/>
            <person name="Chung Y.R."/>
        </authorList>
    </citation>
    <scope>NUCLEOTIDE SEQUENCE [LARGE SCALE GENOMIC DNA]</scope>
    <source>
        <strain evidence="11 12">YC6898</strain>
    </source>
</reference>
<evidence type="ECO:0000259" key="8">
    <source>
        <dbReference type="Pfam" id="PF00171"/>
    </source>
</evidence>
<dbReference type="NCBIfam" id="NF008869">
    <property type="entry name" value="PRK11904.1"/>
    <property type="match status" value="1"/>
</dbReference>
<comment type="catalytic activity">
    <reaction evidence="5">
        <text>L-proline + a quinone = (S)-1-pyrroline-5-carboxylate + a quinol + H(+)</text>
        <dbReference type="Rhea" id="RHEA:23784"/>
        <dbReference type="ChEBI" id="CHEBI:15378"/>
        <dbReference type="ChEBI" id="CHEBI:17388"/>
        <dbReference type="ChEBI" id="CHEBI:24646"/>
        <dbReference type="ChEBI" id="CHEBI:60039"/>
        <dbReference type="ChEBI" id="CHEBI:132124"/>
        <dbReference type="EC" id="1.5.5.2"/>
    </reaction>
</comment>
<comment type="function">
    <text evidence="5">Oxidizes proline to glutamate for use as a carbon and nitrogen source.</text>
</comment>
<evidence type="ECO:0000256" key="5">
    <source>
        <dbReference type="PIRNR" id="PIRNR000197"/>
    </source>
</evidence>
<keyword evidence="5" id="KW-0238">DNA-binding</keyword>
<evidence type="ECO:0000256" key="2">
    <source>
        <dbReference type="ARBA" id="ARBA00023002"/>
    </source>
</evidence>
<feature type="coiled-coil region" evidence="7">
    <location>
        <begin position="608"/>
        <end position="642"/>
    </location>
</feature>
<dbReference type="InterPro" id="IPR005933">
    <property type="entry name" value="PutA_C"/>
</dbReference>
<dbReference type="RefSeq" id="WP_133285760.1">
    <property type="nucleotide sequence ID" value="NZ_SMSI01000004.1"/>
</dbReference>
<dbReference type="PANTHER" id="PTHR42862">
    <property type="entry name" value="DELTA-1-PYRROLINE-5-CARBOXYLATE DEHYDROGENASE 1, ISOFORM A-RELATED"/>
    <property type="match status" value="1"/>
</dbReference>
<dbReference type="Pfam" id="PF00171">
    <property type="entry name" value="Aldedh"/>
    <property type="match status" value="1"/>
</dbReference>
<evidence type="ECO:0000259" key="10">
    <source>
        <dbReference type="Pfam" id="PF14850"/>
    </source>
</evidence>
<keyword evidence="5" id="KW-0274">FAD</keyword>
<evidence type="ECO:0000256" key="6">
    <source>
        <dbReference type="PIRSR" id="PIRSR000197-1"/>
    </source>
</evidence>
<dbReference type="OrthoDB" id="9812625at2"/>
<dbReference type="UniPathway" id="UPA00261">
    <property type="reaction ID" value="UER00373"/>
</dbReference>
<dbReference type="AlphaFoldDB" id="A0A4R5PHL5"/>
<dbReference type="InterPro" id="IPR015590">
    <property type="entry name" value="Aldehyde_DH_dom"/>
</dbReference>
<dbReference type="InterPro" id="IPR050485">
    <property type="entry name" value="Proline_metab_enzyme"/>
</dbReference>
<protein>
    <recommendedName>
        <fullName evidence="5">Bifunctional protein PutA</fullName>
    </recommendedName>
    <domain>
        <recommendedName>
            <fullName evidence="5">Proline dehydrogenase</fullName>
            <ecNumber evidence="5">1.5.5.2</ecNumber>
        </recommendedName>
        <alternativeName>
            <fullName evidence="5">Proline oxidase</fullName>
        </alternativeName>
    </domain>
    <domain>
        <recommendedName>
            <fullName evidence="5">Delta-1-pyrroline-5-carboxylate dehydrogenase</fullName>
            <shortName evidence="5">P5C dehydrogenase</shortName>
            <ecNumber evidence="5">1.2.1.88</ecNumber>
        </recommendedName>
        <alternativeName>
            <fullName evidence="5">L-glutamate gamma-semialdehyde dehydrogenase</fullName>
        </alternativeName>
    </domain>
</protein>
<dbReference type="PROSITE" id="PS00070">
    <property type="entry name" value="ALDEHYDE_DEHYDR_CYS"/>
    <property type="match status" value="1"/>
</dbReference>
<evidence type="ECO:0000256" key="3">
    <source>
        <dbReference type="ARBA" id="ARBA00023027"/>
    </source>
</evidence>
<dbReference type="SUPFAM" id="SSF81935">
    <property type="entry name" value="N-terminal domain of bifunctional PutA protein"/>
    <property type="match status" value="1"/>
</dbReference>
<dbReference type="CDD" id="cd07125">
    <property type="entry name" value="ALDH_PutA-P5CDH"/>
    <property type="match status" value="1"/>
</dbReference>
<dbReference type="GO" id="GO:0010133">
    <property type="term" value="P:L-proline catabolic process to L-glutamate"/>
    <property type="evidence" value="ECO:0007669"/>
    <property type="project" value="UniProtKB-UniRule"/>
</dbReference>
<comment type="caution">
    <text evidence="11">The sequence shown here is derived from an EMBL/GenBank/DDBJ whole genome shotgun (WGS) entry which is preliminary data.</text>
</comment>
<dbReference type="Gene3D" id="3.20.20.220">
    <property type="match status" value="1"/>
</dbReference>
<keyword evidence="2 5" id="KW-0560">Oxidoreductase</keyword>
<dbReference type="InterPro" id="IPR016161">
    <property type="entry name" value="Ald_DH/histidinol_DH"/>
</dbReference>
<dbReference type="InterPro" id="IPR029041">
    <property type="entry name" value="FAD-linked_oxidoreductase-like"/>
</dbReference>
<evidence type="ECO:0000256" key="7">
    <source>
        <dbReference type="SAM" id="Coils"/>
    </source>
</evidence>
<evidence type="ECO:0000313" key="12">
    <source>
        <dbReference type="Proteomes" id="UP000295131"/>
    </source>
</evidence>
<feature type="domain" description="Aldehyde dehydrogenase" evidence="8">
    <location>
        <begin position="568"/>
        <end position="1019"/>
    </location>
</feature>
<dbReference type="GO" id="GO:0004657">
    <property type="term" value="F:proline dehydrogenase activity"/>
    <property type="evidence" value="ECO:0007669"/>
    <property type="project" value="UniProtKB-UniRule"/>
</dbReference>
<feature type="domain" description="Proline dehydrogenase" evidence="9">
    <location>
        <begin position="186"/>
        <end position="482"/>
    </location>
</feature>
<comment type="similarity">
    <text evidence="5">In the N-terminal section; belongs to the proline dehydrogenase family.</text>
</comment>
<keyword evidence="5" id="KW-0804">Transcription</keyword>
<dbReference type="InterPro" id="IPR016162">
    <property type="entry name" value="Ald_DH_N"/>
</dbReference>
<dbReference type="Proteomes" id="UP000295131">
    <property type="component" value="Unassembled WGS sequence"/>
</dbReference>
<keyword evidence="12" id="KW-1185">Reference proteome</keyword>
<feature type="domain" description="Proline dehydrogenase PutA" evidence="10">
    <location>
        <begin position="67"/>
        <end position="176"/>
    </location>
</feature>
<comment type="similarity">
    <text evidence="5">In the C-terminal section; belongs to the aldehyde dehydrogenase family.</text>
</comment>
<dbReference type="Gene3D" id="3.40.605.10">
    <property type="entry name" value="Aldehyde Dehydrogenase, Chain A, domain 1"/>
    <property type="match status" value="1"/>
</dbReference>
<dbReference type="Gene3D" id="3.40.309.10">
    <property type="entry name" value="Aldehyde Dehydrogenase, Chain A, domain 2"/>
    <property type="match status" value="1"/>
</dbReference>
<dbReference type="InterPro" id="IPR016160">
    <property type="entry name" value="Ald_DH_CS_CYS"/>
</dbReference>
<dbReference type="Gene3D" id="1.20.5.460">
    <property type="entry name" value="Single helix bin"/>
    <property type="match status" value="1"/>
</dbReference>
<dbReference type="InterPro" id="IPR002872">
    <property type="entry name" value="Proline_DH_dom"/>
</dbReference>
<name>A0A4R5PHL5_9HYPH</name>
<dbReference type="EMBL" id="SMSI01000004">
    <property type="protein sequence ID" value="TDH34414.1"/>
    <property type="molecule type" value="Genomic_DNA"/>
</dbReference>
<evidence type="ECO:0000259" key="9">
    <source>
        <dbReference type="Pfam" id="PF01619"/>
    </source>
</evidence>
<keyword evidence="3 5" id="KW-0520">NAD</keyword>
<dbReference type="InterPro" id="IPR016163">
    <property type="entry name" value="Ald_DH_C"/>
</dbReference>
<dbReference type="PIRSF" id="PIRSF000197">
    <property type="entry name" value="Bifunct_PutA"/>
    <property type="match status" value="1"/>
</dbReference>
<evidence type="ECO:0000256" key="1">
    <source>
        <dbReference type="ARBA" id="ARBA00004786"/>
    </source>
</evidence>
<dbReference type="SUPFAM" id="SSF51730">
    <property type="entry name" value="FAD-linked oxidoreductase"/>
    <property type="match status" value="1"/>
</dbReference>
<dbReference type="FunFam" id="3.40.309.10:FF:000005">
    <property type="entry name" value="1-pyrroline-5-carboxylate dehydrogenase 1"/>
    <property type="match status" value="1"/>
</dbReference>
<dbReference type="Pfam" id="PF14850">
    <property type="entry name" value="Pro_dh-DNA_bdg"/>
    <property type="match status" value="1"/>
</dbReference>
<comment type="cofactor">
    <cofactor evidence="5">
        <name>FAD</name>
        <dbReference type="ChEBI" id="CHEBI:57692"/>
    </cofactor>
</comment>
<dbReference type="EC" id="1.2.1.88" evidence="5"/>
<comment type="pathway">
    <text evidence="1 5">Amino-acid degradation; L-proline degradation into L-glutamate; L-glutamate from L-proline: step 2/2.</text>
</comment>
<dbReference type="NCBIfam" id="TIGR01238">
    <property type="entry name" value="D1pyr5carbox3"/>
    <property type="match status" value="1"/>
</dbReference>
<keyword evidence="5" id="KW-0285">Flavoprotein</keyword>
<gene>
    <name evidence="11" type="primary">putA</name>
    <name evidence="11" type="ORF">E2A64_17260</name>
</gene>
<dbReference type="PANTHER" id="PTHR42862:SF1">
    <property type="entry name" value="DELTA-1-PYRROLINE-5-CARBOXYLATE DEHYDROGENASE 2, ISOFORM A-RELATED"/>
    <property type="match status" value="1"/>
</dbReference>
<dbReference type="GO" id="GO:0003700">
    <property type="term" value="F:DNA-binding transcription factor activity"/>
    <property type="evidence" value="ECO:0007669"/>
    <property type="project" value="InterPro"/>
</dbReference>
<accession>A0A4R5PHL5</accession>
<evidence type="ECO:0000256" key="4">
    <source>
        <dbReference type="ARBA" id="ARBA00048142"/>
    </source>
</evidence>